<accession>X1KHZ9</accession>
<gene>
    <name evidence="2" type="ORF">S06H3_03629</name>
</gene>
<reference evidence="2" key="1">
    <citation type="journal article" date="2014" name="Front. Microbiol.">
        <title>High frequency of phylogenetically diverse reductive dehalogenase-homologous genes in deep subseafloor sedimentary metagenomes.</title>
        <authorList>
            <person name="Kawai M."/>
            <person name="Futagami T."/>
            <person name="Toyoda A."/>
            <person name="Takaki Y."/>
            <person name="Nishi S."/>
            <person name="Hori S."/>
            <person name="Arai W."/>
            <person name="Tsubouchi T."/>
            <person name="Morono Y."/>
            <person name="Uchiyama I."/>
            <person name="Ito T."/>
            <person name="Fujiyama A."/>
            <person name="Inagaki F."/>
            <person name="Takami H."/>
        </authorList>
    </citation>
    <scope>NUCLEOTIDE SEQUENCE</scope>
    <source>
        <strain evidence="2">Expedition CK06-06</strain>
    </source>
</reference>
<organism evidence="2">
    <name type="scientific">marine sediment metagenome</name>
    <dbReference type="NCBI Taxonomy" id="412755"/>
    <lineage>
        <taxon>unclassified sequences</taxon>
        <taxon>metagenomes</taxon>
        <taxon>ecological metagenomes</taxon>
    </lineage>
</organism>
<dbReference type="AlphaFoldDB" id="X1KHZ9"/>
<sequence length="359" mass="39811">MTWGQATDVQLLAVLNATYVSQGILPLTPKSDALIPTKKSNQYSVRHYVDVKACQPPGAFNLVGNGASYDLCGHIYYDEAKGCLNTREHPGGKIFARLVGLTCFRFECPICYQKACAREAGRIARRFERVPKVNGERSRSAEAKAVGTDKTGYLGRPIHLVVSVPESEAHLVDGETLSHHGGRFKLKSNYSVLRAKANKIATNAGFKGGCCIFHPFANDKMREDPDIEAIYPDVSEGVDLKWLKEYFEKQDRAVGFWYKRPHYHFIGYGWISGTVDIEAETGWVVRNLGVRESVYYTALYQLSHDDVDKAGTIDERIHARGTSDFSLPVPDIATHALGTDSHPQGGRPREGGHHPHPPT</sequence>
<feature type="non-terminal residue" evidence="2">
    <location>
        <position position="359"/>
    </location>
</feature>
<proteinExistence type="predicted"/>
<feature type="region of interest" description="Disordered" evidence="1">
    <location>
        <begin position="334"/>
        <end position="359"/>
    </location>
</feature>
<protein>
    <submittedName>
        <fullName evidence="2">Uncharacterized protein</fullName>
    </submittedName>
</protein>
<name>X1KHZ9_9ZZZZ</name>
<evidence type="ECO:0000256" key="1">
    <source>
        <dbReference type="SAM" id="MobiDB-lite"/>
    </source>
</evidence>
<comment type="caution">
    <text evidence="2">The sequence shown here is derived from an EMBL/GenBank/DDBJ whole genome shotgun (WGS) entry which is preliminary data.</text>
</comment>
<dbReference type="EMBL" id="BARV01001201">
    <property type="protein sequence ID" value="GAH93245.1"/>
    <property type="molecule type" value="Genomic_DNA"/>
</dbReference>
<evidence type="ECO:0000313" key="2">
    <source>
        <dbReference type="EMBL" id="GAH93245.1"/>
    </source>
</evidence>